<name>A7EGQ1_SCLS1</name>
<gene>
    <name evidence="1" type="ORF">SS1G_04493</name>
</gene>
<dbReference type="GeneID" id="5490626"/>
<dbReference type="AlphaFoldDB" id="A7EGQ1"/>
<dbReference type="KEGG" id="ssl:SS1G_04493"/>
<sequence>MNENLDDSTFKLYRNATLRTFTHNHKTILYFFLHRAADEPLIQRKCPSRPQTSQTEEKLQKLYTSNLELQQVQTLLHHGERPPTFTRFESSLEEPYRIKLNGPEFSSKPKPAGY</sequence>
<proteinExistence type="predicted"/>
<protein>
    <submittedName>
        <fullName evidence="1">Uncharacterized protein</fullName>
    </submittedName>
</protein>
<evidence type="ECO:0000313" key="1">
    <source>
        <dbReference type="EMBL" id="EDO02017.1"/>
    </source>
</evidence>
<accession>A7EGQ1</accession>
<dbReference type="Proteomes" id="UP000001312">
    <property type="component" value="Unassembled WGS sequence"/>
</dbReference>
<keyword evidence="2" id="KW-1185">Reference proteome</keyword>
<dbReference type="EMBL" id="CH476625">
    <property type="protein sequence ID" value="EDO02017.1"/>
    <property type="molecule type" value="Genomic_DNA"/>
</dbReference>
<reference evidence="2" key="1">
    <citation type="journal article" date="2011" name="PLoS Genet.">
        <title>Genomic analysis of the necrotrophic fungal pathogens Sclerotinia sclerotiorum and Botrytis cinerea.</title>
        <authorList>
            <person name="Amselem J."/>
            <person name="Cuomo C.A."/>
            <person name="van Kan J.A."/>
            <person name="Viaud M."/>
            <person name="Benito E.P."/>
            <person name="Couloux A."/>
            <person name="Coutinho P.M."/>
            <person name="de Vries R.P."/>
            <person name="Dyer P.S."/>
            <person name="Fillinger S."/>
            <person name="Fournier E."/>
            <person name="Gout L."/>
            <person name="Hahn M."/>
            <person name="Kohn L."/>
            <person name="Lapalu N."/>
            <person name="Plummer K.M."/>
            <person name="Pradier J.M."/>
            <person name="Quevillon E."/>
            <person name="Sharon A."/>
            <person name="Simon A."/>
            <person name="ten Have A."/>
            <person name="Tudzynski B."/>
            <person name="Tudzynski P."/>
            <person name="Wincker P."/>
            <person name="Andrew M."/>
            <person name="Anthouard V."/>
            <person name="Beever R.E."/>
            <person name="Beffa R."/>
            <person name="Benoit I."/>
            <person name="Bouzid O."/>
            <person name="Brault B."/>
            <person name="Chen Z."/>
            <person name="Choquer M."/>
            <person name="Collemare J."/>
            <person name="Cotton P."/>
            <person name="Danchin E.G."/>
            <person name="Da Silva C."/>
            <person name="Gautier A."/>
            <person name="Giraud C."/>
            <person name="Giraud T."/>
            <person name="Gonzalez C."/>
            <person name="Grossetete S."/>
            <person name="Guldener U."/>
            <person name="Henrissat B."/>
            <person name="Howlett B.J."/>
            <person name="Kodira C."/>
            <person name="Kretschmer M."/>
            <person name="Lappartient A."/>
            <person name="Leroch M."/>
            <person name="Levis C."/>
            <person name="Mauceli E."/>
            <person name="Neuveglise C."/>
            <person name="Oeser B."/>
            <person name="Pearson M."/>
            <person name="Poulain J."/>
            <person name="Poussereau N."/>
            <person name="Quesneville H."/>
            <person name="Rascle C."/>
            <person name="Schumacher J."/>
            <person name="Segurens B."/>
            <person name="Sexton A."/>
            <person name="Silva E."/>
            <person name="Sirven C."/>
            <person name="Soanes D.M."/>
            <person name="Talbot N.J."/>
            <person name="Templeton M."/>
            <person name="Yandava C."/>
            <person name="Yarden O."/>
            <person name="Zeng Q."/>
            <person name="Rollins J.A."/>
            <person name="Lebrun M.H."/>
            <person name="Dickman M."/>
        </authorList>
    </citation>
    <scope>NUCLEOTIDE SEQUENCE [LARGE SCALE GENOMIC DNA]</scope>
    <source>
        <strain evidence="2">ATCC 18683 / 1980 / Ss-1</strain>
    </source>
</reference>
<organism evidence="1 2">
    <name type="scientific">Sclerotinia sclerotiorum (strain ATCC 18683 / 1980 / Ss-1)</name>
    <name type="common">White mold</name>
    <name type="synonym">Whetzelinia sclerotiorum</name>
    <dbReference type="NCBI Taxonomy" id="665079"/>
    <lineage>
        <taxon>Eukaryota</taxon>
        <taxon>Fungi</taxon>
        <taxon>Dikarya</taxon>
        <taxon>Ascomycota</taxon>
        <taxon>Pezizomycotina</taxon>
        <taxon>Leotiomycetes</taxon>
        <taxon>Helotiales</taxon>
        <taxon>Sclerotiniaceae</taxon>
        <taxon>Sclerotinia</taxon>
    </lineage>
</organism>
<dbReference type="HOGENOM" id="CLU_2122557_0_0_1"/>
<dbReference type="InParanoid" id="A7EGQ1"/>
<dbReference type="RefSeq" id="XP_001594685.1">
    <property type="nucleotide sequence ID" value="XM_001594635.1"/>
</dbReference>
<evidence type="ECO:0000313" key="2">
    <source>
        <dbReference type="Proteomes" id="UP000001312"/>
    </source>
</evidence>